<keyword evidence="4" id="KW-1185">Reference proteome</keyword>
<comment type="caution">
    <text evidence="3">The sequence shown here is derived from an EMBL/GenBank/DDBJ whole genome shotgun (WGS) entry which is preliminary data.</text>
</comment>
<dbReference type="EMBL" id="JAQQWE010000005">
    <property type="protein sequence ID" value="KAK7951388.1"/>
    <property type="molecule type" value="Genomic_DNA"/>
</dbReference>
<dbReference type="SMART" id="SM00443">
    <property type="entry name" value="G_patch"/>
    <property type="match status" value="1"/>
</dbReference>
<feature type="region of interest" description="Disordered" evidence="1">
    <location>
        <begin position="141"/>
        <end position="160"/>
    </location>
</feature>
<dbReference type="RefSeq" id="XP_066699450.1">
    <property type="nucleotide sequence ID" value="XM_066843338.1"/>
</dbReference>
<name>A0ABR1QBQ1_9PEZI</name>
<evidence type="ECO:0000256" key="1">
    <source>
        <dbReference type="SAM" id="MobiDB-lite"/>
    </source>
</evidence>
<proteinExistence type="predicted"/>
<evidence type="ECO:0000259" key="2">
    <source>
        <dbReference type="PROSITE" id="PS50174"/>
    </source>
</evidence>
<evidence type="ECO:0000313" key="3">
    <source>
        <dbReference type="EMBL" id="KAK7951388.1"/>
    </source>
</evidence>
<organism evidence="3 4">
    <name type="scientific">Apiospora aurea</name>
    <dbReference type="NCBI Taxonomy" id="335848"/>
    <lineage>
        <taxon>Eukaryota</taxon>
        <taxon>Fungi</taxon>
        <taxon>Dikarya</taxon>
        <taxon>Ascomycota</taxon>
        <taxon>Pezizomycotina</taxon>
        <taxon>Sordariomycetes</taxon>
        <taxon>Xylariomycetidae</taxon>
        <taxon>Amphisphaeriales</taxon>
        <taxon>Apiosporaceae</taxon>
        <taxon>Apiospora</taxon>
    </lineage>
</organism>
<feature type="compositionally biased region" description="Basic and acidic residues" evidence="1">
    <location>
        <begin position="141"/>
        <end position="151"/>
    </location>
</feature>
<accession>A0ABR1QBQ1</accession>
<gene>
    <name evidence="3" type="ORF">PG986_007116</name>
</gene>
<dbReference type="Proteomes" id="UP001391051">
    <property type="component" value="Unassembled WGS sequence"/>
</dbReference>
<feature type="compositionally biased region" description="Polar residues" evidence="1">
    <location>
        <begin position="283"/>
        <end position="295"/>
    </location>
</feature>
<dbReference type="GeneID" id="92076400"/>
<dbReference type="PROSITE" id="PS50174">
    <property type="entry name" value="G_PATCH"/>
    <property type="match status" value="1"/>
</dbReference>
<reference evidence="3 4" key="1">
    <citation type="submission" date="2023-01" db="EMBL/GenBank/DDBJ databases">
        <title>Analysis of 21 Apiospora genomes using comparative genomics revels a genus with tremendous synthesis potential of carbohydrate active enzymes and secondary metabolites.</title>
        <authorList>
            <person name="Sorensen T."/>
        </authorList>
    </citation>
    <scope>NUCLEOTIDE SEQUENCE [LARGE SCALE GENOMIC DNA]</scope>
    <source>
        <strain evidence="3 4">CBS 24483</strain>
    </source>
</reference>
<dbReference type="Pfam" id="PF01585">
    <property type="entry name" value="G-patch"/>
    <property type="match status" value="1"/>
</dbReference>
<protein>
    <recommendedName>
        <fullName evidence="2">G-patch domain-containing protein</fullName>
    </recommendedName>
</protein>
<feature type="region of interest" description="Disordered" evidence="1">
    <location>
        <begin position="283"/>
        <end position="302"/>
    </location>
</feature>
<feature type="domain" description="G-patch" evidence="2">
    <location>
        <begin position="184"/>
        <end position="236"/>
    </location>
</feature>
<dbReference type="InterPro" id="IPR000467">
    <property type="entry name" value="G_patch_dom"/>
</dbReference>
<sequence>MSSLRAEMLDHLLDKFEDKDKSILRKMIEVSVENDDDAALAHRIFKSVSFTELSWSWLLQPPQDTDSLQVVAYVEAHSTVSCLEATALDSIQETLANLAETADTAAATNGMNAPAPVRPKTPSSQIVNEAQEEAAYTHTCGEEHSQPRVEAPRSTAQALSSGLAKMQLDGQPAPVHSEMPNSLPVNYGMKMMMKNGWKPGQGLGAKGDGITEPVLSPEQLVPDRKDHNPGVGSQKRMTVSDAAHGRNPQVSTDCPFPQIPNLGRGAKRIRKKQHVGTSLQVLGQATDENQTSATGSAKDDGKTEVWECSFDRDPLLFRSRPRYPNSYCNGW</sequence>
<evidence type="ECO:0000313" key="4">
    <source>
        <dbReference type="Proteomes" id="UP001391051"/>
    </source>
</evidence>